<keyword evidence="3 9" id="KW-0597">Phosphoprotein</keyword>
<sequence length="931" mass="101829">MRGRELSSVTPGNGPSVFRTAGEPDADPIRRGPPAAAGPIDRDRMLLDFAMSQSPAVLYLGTLEEPGLVHFVSSNAQQVIGHPAARLLGCVSVWRDLVHPEDRAACAAATQRLVAEGQSVQEYRLRRPDGRYVWVRDQLRLTSLPGDPAREYVGCLIDVSREKDAQAELRRVNALRRAIIETSMVAVVTMDADGLVIDVNPVAQQMFGCSGEEAEGTNLCDLIVAEPEREHYRQVFARYRARGVSSVLDERMEISAARRDGGRFPAEIVIKRVCVDDAPMYVAEIRDLSERMAAEATQRRLMQMLRDAVDSMPAGFALSDPQGRVVLCNRALSEECGCPPEDLVGWSHEDLMRRLQSQIRRLDGHTVEAPEAFQAQVTGWLLSSNPAPVEAELNSGEWRLIAVSPTSDGGRVTIRHDITKLKRAELALRDGEALIRQVLEACPAPVSMTHAADGLIIYESPAAQALFERGQVGGPVYATDFFVDRRDRDRYVARLRQTGSVDGFEVELKRSSGEPFRAAISARMIEWHGTQAIVSAVYDLTERHSVEAEMARQREALHQSEKLAALGELLASVAHELNNPLSVVVGQALLLQETARDGAIADRAARIGNAADRCARIIRTFLAMARQQPAERRPLDVNALATSAVEMTAYSLQASNIDVKLSLAPGLPQVEGDSDQLKQVVTNLILNAQKALEETDGWRRIKITTRLREKSREIVLKVKDNGPGIPEGIRSRIFEPFFTTRQVAYGTGIGLAFCHRIITTHGGTIEAESSRGEGATMVVRLPAVRARPLPATDVAEPLAASTGPARILVADDDVAVAELLADILREDGHGVVIARSGSDALERVSTADFDLILSDLRMPDLDGPAMFAALVQRRPELAERVAFVTGDTLSPRIREFLAAAGRPCIEKPLTPREVRATVRRLIDLVGPIGKE</sequence>
<dbReference type="InterPro" id="IPR013655">
    <property type="entry name" value="PAS_fold_3"/>
</dbReference>
<dbReference type="Pfam" id="PF13426">
    <property type="entry name" value="PAS_9"/>
    <property type="match status" value="1"/>
</dbReference>
<dbReference type="InterPro" id="IPR036097">
    <property type="entry name" value="HisK_dim/P_sf"/>
</dbReference>
<feature type="modified residue" description="4-aspartylphosphate" evidence="9">
    <location>
        <position position="855"/>
    </location>
</feature>
<keyword evidence="8" id="KW-0902">Two-component regulatory system</keyword>
<dbReference type="NCBIfam" id="TIGR00229">
    <property type="entry name" value="sensory_box"/>
    <property type="match status" value="2"/>
</dbReference>
<dbReference type="CDD" id="cd00130">
    <property type="entry name" value="PAS"/>
    <property type="match status" value="4"/>
</dbReference>
<dbReference type="InterPro" id="IPR036890">
    <property type="entry name" value="HATPase_C_sf"/>
</dbReference>
<comment type="caution">
    <text evidence="15">The sequence shown here is derived from an EMBL/GenBank/DDBJ whole genome shotgun (WGS) entry which is preliminary data.</text>
</comment>
<dbReference type="GO" id="GO:0000155">
    <property type="term" value="F:phosphorelay sensor kinase activity"/>
    <property type="evidence" value="ECO:0007669"/>
    <property type="project" value="InterPro"/>
</dbReference>
<evidence type="ECO:0000256" key="4">
    <source>
        <dbReference type="ARBA" id="ARBA00022679"/>
    </source>
</evidence>
<keyword evidence="16" id="KW-1185">Reference proteome</keyword>
<dbReference type="OrthoDB" id="9808408at2"/>
<comment type="catalytic activity">
    <reaction evidence="1">
        <text>ATP + protein L-histidine = ADP + protein N-phospho-L-histidine.</text>
        <dbReference type="EC" id="2.7.13.3"/>
    </reaction>
</comment>
<dbReference type="InterPro" id="IPR004358">
    <property type="entry name" value="Sig_transdc_His_kin-like_C"/>
</dbReference>
<dbReference type="PROSITE" id="PS50113">
    <property type="entry name" value="PAC"/>
    <property type="match status" value="1"/>
</dbReference>
<dbReference type="Pfam" id="PF12860">
    <property type="entry name" value="PAS_7"/>
    <property type="match status" value="1"/>
</dbReference>
<feature type="domain" description="PAC" evidence="14">
    <location>
        <begin position="119"/>
        <end position="171"/>
    </location>
</feature>
<dbReference type="PRINTS" id="PR00344">
    <property type="entry name" value="BCTRLSENSOR"/>
</dbReference>
<evidence type="ECO:0000256" key="2">
    <source>
        <dbReference type="ARBA" id="ARBA00012438"/>
    </source>
</evidence>
<keyword evidence="6" id="KW-0418">Kinase</keyword>
<feature type="domain" description="Histidine kinase" evidence="11">
    <location>
        <begin position="572"/>
        <end position="785"/>
    </location>
</feature>
<dbReference type="Gene3D" id="3.30.450.20">
    <property type="entry name" value="PAS domain"/>
    <property type="match status" value="4"/>
</dbReference>
<accession>A0A4R3M870</accession>
<dbReference type="EC" id="2.7.13.3" evidence="2"/>
<dbReference type="Pfam" id="PF00989">
    <property type="entry name" value="PAS"/>
    <property type="match status" value="1"/>
</dbReference>
<dbReference type="SMART" id="SM00388">
    <property type="entry name" value="HisKA"/>
    <property type="match status" value="1"/>
</dbReference>
<gene>
    <name evidence="15" type="ORF">EDC22_107122</name>
</gene>
<feature type="domain" description="PAS" evidence="13">
    <location>
        <begin position="172"/>
        <end position="243"/>
    </location>
</feature>
<evidence type="ECO:0000259" key="11">
    <source>
        <dbReference type="PROSITE" id="PS50109"/>
    </source>
</evidence>
<dbReference type="InterPro" id="IPR035965">
    <property type="entry name" value="PAS-like_dom_sf"/>
</dbReference>
<dbReference type="Pfam" id="PF08447">
    <property type="entry name" value="PAS_3"/>
    <property type="match status" value="1"/>
</dbReference>
<dbReference type="SMART" id="SM00448">
    <property type="entry name" value="REC"/>
    <property type="match status" value="1"/>
</dbReference>
<evidence type="ECO:0000313" key="16">
    <source>
        <dbReference type="Proteomes" id="UP000295678"/>
    </source>
</evidence>
<dbReference type="InterPro" id="IPR000700">
    <property type="entry name" value="PAS-assoc_C"/>
</dbReference>
<dbReference type="InterPro" id="IPR003594">
    <property type="entry name" value="HATPase_dom"/>
</dbReference>
<dbReference type="InterPro" id="IPR003661">
    <property type="entry name" value="HisK_dim/P_dom"/>
</dbReference>
<proteinExistence type="predicted"/>
<dbReference type="GO" id="GO:0005524">
    <property type="term" value="F:ATP binding"/>
    <property type="evidence" value="ECO:0007669"/>
    <property type="project" value="UniProtKB-KW"/>
</dbReference>
<keyword evidence="7" id="KW-0067">ATP-binding</keyword>
<dbReference type="Pfam" id="PF02518">
    <property type="entry name" value="HATPase_c"/>
    <property type="match status" value="1"/>
</dbReference>
<evidence type="ECO:0000313" key="15">
    <source>
        <dbReference type="EMBL" id="TCT09276.1"/>
    </source>
</evidence>
<dbReference type="InterPro" id="IPR000014">
    <property type="entry name" value="PAS"/>
</dbReference>
<dbReference type="InterPro" id="IPR013767">
    <property type="entry name" value="PAS_fold"/>
</dbReference>
<dbReference type="Pfam" id="PF00072">
    <property type="entry name" value="Response_reg"/>
    <property type="match status" value="1"/>
</dbReference>
<dbReference type="Gene3D" id="1.10.287.130">
    <property type="match status" value="1"/>
</dbReference>
<dbReference type="InterPro" id="IPR001610">
    <property type="entry name" value="PAC"/>
</dbReference>
<dbReference type="InterPro" id="IPR011006">
    <property type="entry name" value="CheY-like_superfamily"/>
</dbReference>
<dbReference type="SUPFAM" id="SSF55785">
    <property type="entry name" value="PYP-like sensor domain (PAS domain)"/>
    <property type="match status" value="4"/>
</dbReference>
<keyword evidence="5" id="KW-0547">Nucleotide-binding</keyword>
<evidence type="ECO:0000256" key="3">
    <source>
        <dbReference type="ARBA" id="ARBA00022553"/>
    </source>
</evidence>
<dbReference type="PROSITE" id="PS50112">
    <property type="entry name" value="PAS"/>
    <property type="match status" value="3"/>
</dbReference>
<dbReference type="Gene3D" id="3.30.565.10">
    <property type="entry name" value="Histidine kinase-like ATPase, C-terminal domain"/>
    <property type="match status" value="1"/>
</dbReference>
<dbReference type="PROSITE" id="PS50109">
    <property type="entry name" value="HIS_KIN"/>
    <property type="match status" value="1"/>
</dbReference>
<dbReference type="PROSITE" id="PS50110">
    <property type="entry name" value="RESPONSE_REGULATORY"/>
    <property type="match status" value="1"/>
</dbReference>
<reference evidence="15 16" key="1">
    <citation type="submission" date="2019-03" db="EMBL/GenBank/DDBJ databases">
        <title>Genomic Encyclopedia of Type Strains, Phase IV (KMG-IV): sequencing the most valuable type-strain genomes for metagenomic binning, comparative biology and taxonomic classification.</title>
        <authorList>
            <person name="Goeker M."/>
        </authorList>
    </citation>
    <scope>NUCLEOTIDE SEQUENCE [LARGE SCALE GENOMIC DNA]</scope>
    <source>
        <strain evidence="15 16">DSM 19345</strain>
    </source>
</reference>
<dbReference type="AlphaFoldDB" id="A0A4R3M870"/>
<organism evidence="15 16">
    <name type="scientific">Tepidamorphus gemmatus</name>
    <dbReference type="NCBI Taxonomy" id="747076"/>
    <lineage>
        <taxon>Bacteria</taxon>
        <taxon>Pseudomonadati</taxon>
        <taxon>Pseudomonadota</taxon>
        <taxon>Alphaproteobacteria</taxon>
        <taxon>Hyphomicrobiales</taxon>
        <taxon>Tepidamorphaceae</taxon>
        <taxon>Tepidamorphus</taxon>
    </lineage>
</organism>
<dbReference type="SMART" id="SM00086">
    <property type="entry name" value="PAC"/>
    <property type="match status" value="3"/>
</dbReference>
<evidence type="ECO:0000256" key="10">
    <source>
        <dbReference type="SAM" id="MobiDB-lite"/>
    </source>
</evidence>
<dbReference type="SMART" id="SM00387">
    <property type="entry name" value="HATPase_c"/>
    <property type="match status" value="1"/>
</dbReference>
<evidence type="ECO:0000259" key="13">
    <source>
        <dbReference type="PROSITE" id="PS50112"/>
    </source>
</evidence>
<evidence type="ECO:0000256" key="1">
    <source>
        <dbReference type="ARBA" id="ARBA00000085"/>
    </source>
</evidence>
<dbReference type="SMART" id="SM00091">
    <property type="entry name" value="PAS"/>
    <property type="match status" value="4"/>
</dbReference>
<dbReference type="CDD" id="cd00082">
    <property type="entry name" value="HisKA"/>
    <property type="match status" value="1"/>
</dbReference>
<evidence type="ECO:0000259" key="14">
    <source>
        <dbReference type="PROSITE" id="PS50113"/>
    </source>
</evidence>
<dbReference type="PANTHER" id="PTHR43065:SF10">
    <property type="entry name" value="PEROXIDE STRESS-ACTIVATED HISTIDINE KINASE MAK3"/>
    <property type="match status" value="1"/>
</dbReference>
<dbReference type="InterPro" id="IPR001789">
    <property type="entry name" value="Sig_transdc_resp-reg_receiver"/>
</dbReference>
<evidence type="ECO:0000259" key="12">
    <source>
        <dbReference type="PROSITE" id="PS50110"/>
    </source>
</evidence>
<dbReference type="Pfam" id="PF00512">
    <property type="entry name" value="HisKA"/>
    <property type="match status" value="1"/>
</dbReference>
<feature type="domain" description="Response regulatory" evidence="12">
    <location>
        <begin position="806"/>
        <end position="922"/>
    </location>
</feature>
<protein>
    <recommendedName>
        <fullName evidence="2">histidine kinase</fullName>
        <ecNumber evidence="2">2.7.13.3</ecNumber>
    </recommendedName>
</protein>
<dbReference type="PANTHER" id="PTHR43065">
    <property type="entry name" value="SENSOR HISTIDINE KINASE"/>
    <property type="match status" value="1"/>
</dbReference>
<dbReference type="GO" id="GO:0006355">
    <property type="term" value="P:regulation of DNA-templated transcription"/>
    <property type="evidence" value="ECO:0007669"/>
    <property type="project" value="InterPro"/>
</dbReference>
<dbReference type="SUPFAM" id="SSF55874">
    <property type="entry name" value="ATPase domain of HSP90 chaperone/DNA topoisomerase II/histidine kinase"/>
    <property type="match status" value="1"/>
</dbReference>
<keyword evidence="4" id="KW-0808">Transferase</keyword>
<evidence type="ECO:0000256" key="9">
    <source>
        <dbReference type="PROSITE-ProRule" id="PRU00169"/>
    </source>
</evidence>
<feature type="domain" description="PAS" evidence="13">
    <location>
        <begin position="301"/>
        <end position="345"/>
    </location>
</feature>
<dbReference type="InterPro" id="IPR005467">
    <property type="entry name" value="His_kinase_dom"/>
</dbReference>
<dbReference type="Proteomes" id="UP000295678">
    <property type="component" value="Unassembled WGS sequence"/>
</dbReference>
<dbReference type="SUPFAM" id="SSF52172">
    <property type="entry name" value="CheY-like"/>
    <property type="match status" value="1"/>
</dbReference>
<evidence type="ECO:0000256" key="6">
    <source>
        <dbReference type="ARBA" id="ARBA00022777"/>
    </source>
</evidence>
<dbReference type="SUPFAM" id="SSF47384">
    <property type="entry name" value="Homodimeric domain of signal transducing histidine kinase"/>
    <property type="match status" value="1"/>
</dbReference>
<dbReference type="CDD" id="cd00156">
    <property type="entry name" value="REC"/>
    <property type="match status" value="1"/>
</dbReference>
<name>A0A4R3M870_9HYPH</name>
<feature type="domain" description="PAS" evidence="13">
    <location>
        <begin position="63"/>
        <end position="117"/>
    </location>
</feature>
<feature type="region of interest" description="Disordered" evidence="10">
    <location>
        <begin position="1"/>
        <end position="37"/>
    </location>
</feature>
<evidence type="ECO:0000256" key="7">
    <source>
        <dbReference type="ARBA" id="ARBA00022840"/>
    </source>
</evidence>
<dbReference type="Gene3D" id="3.40.50.2300">
    <property type="match status" value="1"/>
</dbReference>
<dbReference type="EMBL" id="SMAK01000007">
    <property type="protein sequence ID" value="TCT09276.1"/>
    <property type="molecule type" value="Genomic_DNA"/>
</dbReference>
<evidence type="ECO:0000256" key="5">
    <source>
        <dbReference type="ARBA" id="ARBA00022741"/>
    </source>
</evidence>
<evidence type="ECO:0000256" key="8">
    <source>
        <dbReference type="ARBA" id="ARBA00023012"/>
    </source>
</evidence>